<dbReference type="Pfam" id="PF00155">
    <property type="entry name" value="Aminotran_1_2"/>
    <property type="match status" value="1"/>
</dbReference>
<proteinExistence type="inferred from homology"/>
<dbReference type="KEGG" id="emi:Emin_0712"/>
<evidence type="ECO:0000256" key="5">
    <source>
        <dbReference type="ARBA" id="ARBA00012748"/>
    </source>
</evidence>
<protein>
    <recommendedName>
        <fullName evidence="5">histidinol-phosphate transaminase</fullName>
        <ecNumber evidence="5">2.6.1.9</ecNumber>
    </recommendedName>
</protein>
<evidence type="ECO:0000256" key="6">
    <source>
        <dbReference type="ARBA" id="ARBA00022576"/>
    </source>
</evidence>
<dbReference type="InterPro" id="IPR015424">
    <property type="entry name" value="PyrdxlP-dep_Trfase"/>
</dbReference>
<comment type="catalytic activity">
    <reaction evidence="11">
        <text>L-histidinol phosphate + 2-oxoglutarate = 3-(imidazol-4-yl)-2-oxopropyl phosphate + L-glutamate</text>
        <dbReference type="Rhea" id="RHEA:23744"/>
        <dbReference type="ChEBI" id="CHEBI:16810"/>
        <dbReference type="ChEBI" id="CHEBI:29985"/>
        <dbReference type="ChEBI" id="CHEBI:57766"/>
        <dbReference type="ChEBI" id="CHEBI:57980"/>
        <dbReference type="EC" id="2.6.1.9"/>
    </reaction>
</comment>
<comment type="subunit">
    <text evidence="4">Homodimer.</text>
</comment>
<evidence type="ECO:0000256" key="11">
    <source>
        <dbReference type="ARBA" id="ARBA00047481"/>
    </source>
</evidence>
<evidence type="ECO:0000256" key="9">
    <source>
        <dbReference type="ARBA" id="ARBA00022898"/>
    </source>
</evidence>
<dbReference type="InterPro" id="IPR015421">
    <property type="entry name" value="PyrdxlP-dep_Trfase_major"/>
</dbReference>
<keyword evidence="10" id="KW-0368">Histidine biosynthesis</keyword>
<dbReference type="PANTHER" id="PTHR42885">
    <property type="entry name" value="HISTIDINOL-PHOSPHATE AMINOTRANSFERASE-RELATED"/>
    <property type="match status" value="1"/>
</dbReference>
<dbReference type="Gene3D" id="3.90.1150.10">
    <property type="entry name" value="Aspartate Aminotransferase, domain 1"/>
    <property type="match status" value="1"/>
</dbReference>
<feature type="domain" description="Aminotransferase class I/classII large" evidence="12">
    <location>
        <begin position="42"/>
        <end position="335"/>
    </location>
</feature>
<evidence type="ECO:0000256" key="4">
    <source>
        <dbReference type="ARBA" id="ARBA00011738"/>
    </source>
</evidence>
<dbReference type="STRING" id="445932.Emin_0712"/>
<accession>B2KCM1</accession>
<evidence type="ECO:0000256" key="3">
    <source>
        <dbReference type="ARBA" id="ARBA00007970"/>
    </source>
</evidence>
<dbReference type="HOGENOM" id="CLU_017584_3_1_0"/>
<comment type="cofactor">
    <cofactor evidence="1">
        <name>pyridoxal 5'-phosphate</name>
        <dbReference type="ChEBI" id="CHEBI:597326"/>
    </cofactor>
</comment>
<reference evidence="13 14" key="1">
    <citation type="journal article" date="2009" name="Appl. Environ. Microbiol.">
        <title>Genomic analysis of 'Elusimicrobium minutum,' the first cultivated representative of the phylum 'Elusimicrobia' (formerly termite group 1).</title>
        <authorList>
            <person name="Herlemann D.P.R."/>
            <person name="Geissinger O."/>
            <person name="Ikeda-Ohtsubo W."/>
            <person name="Kunin V."/>
            <person name="Sun H."/>
            <person name="Lapidus A."/>
            <person name="Hugenholtz P."/>
            <person name="Brune A."/>
        </authorList>
    </citation>
    <scope>NUCLEOTIDE SEQUENCE [LARGE SCALE GENOMIC DNA]</scope>
    <source>
        <strain evidence="13 14">Pei191</strain>
    </source>
</reference>
<comment type="pathway">
    <text evidence="2">Amino-acid biosynthesis; L-histidine biosynthesis; L-histidine from 5-phospho-alpha-D-ribose 1-diphosphate: step 7/9.</text>
</comment>
<dbReference type="InterPro" id="IPR004839">
    <property type="entry name" value="Aminotransferase_I/II_large"/>
</dbReference>
<keyword evidence="9" id="KW-0663">Pyridoxal phosphate</keyword>
<keyword evidence="7" id="KW-0028">Amino-acid biosynthesis</keyword>
<dbReference type="GO" id="GO:0004400">
    <property type="term" value="F:histidinol-phosphate transaminase activity"/>
    <property type="evidence" value="ECO:0007669"/>
    <property type="project" value="UniProtKB-EC"/>
</dbReference>
<dbReference type="EMBL" id="CP001055">
    <property type="protein sequence ID" value="ACC98267.1"/>
    <property type="molecule type" value="Genomic_DNA"/>
</dbReference>
<keyword evidence="8 13" id="KW-0808">Transferase</keyword>
<evidence type="ECO:0000256" key="10">
    <source>
        <dbReference type="ARBA" id="ARBA00023102"/>
    </source>
</evidence>
<keyword evidence="14" id="KW-1185">Reference proteome</keyword>
<dbReference type="GO" id="GO:0030170">
    <property type="term" value="F:pyridoxal phosphate binding"/>
    <property type="evidence" value="ECO:0007669"/>
    <property type="project" value="InterPro"/>
</dbReference>
<gene>
    <name evidence="13" type="ordered locus">Emin_0712</name>
</gene>
<dbReference type="Proteomes" id="UP000001029">
    <property type="component" value="Chromosome"/>
</dbReference>
<keyword evidence="6 13" id="KW-0032">Aminotransferase</keyword>
<dbReference type="NCBIfam" id="TIGR01141">
    <property type="entry name" value="hisC"/>
    <property type="match status" value="1"/>
</dbReference>
<evidence type="ECO:0000256" key="8">
    <source>
        <dbReference type="ARBA" id="ARBA00022679"/>
    </source>
</evidence>
<dbReference type="CDD" id="cd00609">
    <property type="entry name" value="AAT_like"/>
    <property type="match status" value="1"/>
</dbReference>
<organism evidence="13 14">
    <name type="scientific">Elusimicrobium minutum (strain Pei191)</name>
    <dbReference type="NCBI Taxonomy" id="445932"/>
    <lineage>
        <taxon>Bacteria</taxon>
        <taxon>Pseudomonadati</taxon>
        <taxon>Elusimicrobiota</taxon>
        <taxon>Elusimicrobia</taxon>
        <taxon>Elusimicrobiales</taxon>
        <taxon>Elusimicrobiaceae</taxon>
        <taxon>Elusimicrobium</taxon>
    </lineage>
</organism>
<dbReference type="PANTHER" id="PTHR42885:SF2">
    <property type="entry name" value="HISTIDINOL-PHOSPHATE AMINOTRANSFERASE"/>
    <property type="match status" value="1"/>
</dbReference>
<dbReference type="GO" id="GO:0000105">
    <property type="term" value="P:L-histidine biosynthetic process"/>
    <property type="evidence" value="ECO:0007669"/>
    <property type="project" value="UniProtKB-KW"/>
</dbReference>
<evidence type="ECO:0000256" key="2">
    <source>
        <dbReference type="ARBA" id="ARBA00005011"/>
    </source>
</evidence>
<evidence type="ECO:0000313" key="14">
    <source>
        <dbReference type="Proteomes" id="UP000001029"/>
    </source>
</evidence>
<evidence type="ECO:0000256" key="1">
    <source>
        <dbReference type="ARBA" id="ARBA00001933"/>
    </source>
</evidence>
<name>B2KCM1_ELUMP</name>
<evidence type="ECO:0000259" key="12">
    <source>
        <dbReference type="Pfam" id="PF00155"/>
    </source>
</evidence>
<dbReference type="InterPro" id="IPR015422">
    <property type="entry name" value="PyrdxlP-dep_Trfase_small"/>
</dbReference>
<dbReference type="RefSeq" id="WP_012414882.1">
    <property type="nucleotide sequence ID" value="NC_010644.1"/>
</dbReference>
<dbReference type="Gene3D" id="3.40.640.10">
    <property type="entry name" value="Type I PLP-dependent aspartate aminotransferase-like (Major domain)"/>
    <property type="match status" value="1"/>
</dbReference>
<dbReference type="AlphaFoldDB" id="B2KCM1"/>
<sequence>MSVLNLVRKELLALSPYAADNFDNKKIYLNANENPFCLPFAPECNRYPMIRPAKLIKALASYYKANEKNITVTAGSDNAIDLIIRVFCRAGKDSVLICPPTFSMYSVYAKVQNAKILEVPLKDEKLDVKNIIKTIKTKKPKVCFIPNPSAPLGVLFNQKDILTVIKSAKKTTMVVLDEAYIDFAKADSFTKYINKYPNLIVLKTLSKACAMAGARVGAAIALKEVTTVLNAVVPPYPLAAGSISTAVKLLTSSKELAKNKRNIKIILKERERMKKELKKLSFINYIYPSQTNFLFIKISKEADFFNYLLKNKIVVRCFPRYGIRITVSNKTENNCLLKAAKQYT</sequence>
<dbReference type="InterPro" id="IPR005861">
    <property type="entry name" value="HisP_aminotrans"/>
</dbReference>
<dbReference type="EC" id="2.6.1.9" evidence="5"/>
<evidence type="ECO:0000313" key="13">
    <source>
        <dbReference type="EMBL" id="ACC98267.1"/>
    </source>
</evidence>
<dbReference type="SUPFAM" id="SSF53383">
    <property type="entry name" value="PLP-dependent transferases"/>
    <property type="match status" value="1"/>
</dbReference>
<dbReference type="OrthoDB" id="9813612at2"/>
<evidence type="ECO:0000256" key="7">
    <source>
        <dbReference type="ARBA" id="ARBA00022605"/>
    </source>
</evidence>
<comment type="similarity">
    <text evidence="3">Belongs to the class-II pyridoxal-phosphate-dependent aminotransferase family. Histidinol-phosphate aminotransferase subfamily.</text>
</comment>